<dbReference type="Proteomes" id="UP001652625">
    <property type="component" value="Chromosome 08"/>
</dbReference>
<evidence type="ECO:0000256" key="6">
    <source>
        <dbReference type="ARBA" id="ARBA00023274"/>
    </source>
</evidence>
<dbReference type="SMART" id="SM01036">
    <property type="entry name" value="BP28CT"/>
    <property type="match status" value="1"/>
</dbReference>
<evidence type="ECO:0000259" key="8">
    <source>
        <dbReference type="SMART" id="SM01036"/>
    </source>
</evidence>
<evidence type="ECO:0000313" key="9">
    <source>
        <dbReference type="Proteomes" id="UP001652625"/>
    </source>
</evidence>
<dbReference type="Gene3D" id="1.25.10.10">
    <property type="entry name" value="Leucine-rich Repeat Variant"/>
    <property type="match status" value="2"/>
</dbReference>
<dbReference type="SUPFAM" id="SSF48371">
    <property type="entry name" value="ARM repeat"/>
    <property type="match status" value="1"/>
</dbReference>
<dbReference type="Pfam" id="PF08146">
    <property type="entry name" value="BP28CT"/>
    <property type="match status" value="1"/>
</dbReference>
<keyword evidence="6 7" id="KW-0687">Ribonucleoprotein</keyword>
<evidence type="ECO:0000256" key="5">
    <source>
        <dbReference type="ARBA" id="ARBA00023242"/>
    </source>
</evidence>
<proteinExistence type="inferred from homology"/>
<keyword evidence="3 7" id="KW-0690">Ribosome biogenesis</keyword>
<dbReference type="GeneID" id="100209945"/>
<evidence type="ECO:0000256" key="1">
    <source>
        <dbReference type="ARBA" id="ARBA00004604"/>
    </source>
</evidence>
<feature type="domain" description="BP28 C-terminal" evidence="8">
    <location>
        <begin position="1738"/>
        <end position="1880"/>
    </location>
</feature>
<keyword evidence="4 7" id="KW-0698">rRNA processing</keyword>
<dbReference type="InterPro" id="IPR056473">
    <property type="entry name" value="HEAT_Utp10/HEAT1"/>
</dbReference>
<evidence type="ECO:0000256" key="7">
    <source>
        <dbReference type="RuleBase" id="RU367065"/>
    </source>
</evidence>
<organism evidence="9 10">
    <name type="scientific">Hydra vulgaris</name>
    <name type="common">Hydra</name>
    <name type="synonym">Hydra attenuata</name>
    <dbReference type="NCBI Taxonomy" id="6087"/>
    <lineage>
        <taxon>Eukaryota</taxon>
        <taxon>Metazoa</taxon>
        <taxon>Cnidaria</taxon>
        <taxon>Hydrozoa</taxon>
        <taxon>Hydroidolina</taxon>
        <taxon>Anthoathecata</taxon>
        <taxon>Aplanulata</taxon>
        <taxon>Hydridae</taxon>
        <taxon>Hydra</taxon>
    </lineage>
</organism>
<dbReference type="InterPro" id="IPR040191">
    <property type="entry name" value="UTP10"/>
</dbReference>
<protein>
    <recommendedName>
        <fullName evidence="7">HEAT repeat-containing protein 1</fullName>
    </recommendedName>
</protein>
<gene>
    <name evidence="10" type="primary">LOC100209945</name>
</gene>
<dbReference type="InterPro" id="IPR022125">
    <property type="entry name" value="U3snoRNP10_N"/>
</dbReference>
<reference evidence="10" key="1">
    <citation type="submission" date="2025-08" db="UniProtKB">
        <authorList>
            <consortium name="RefSeq"/>
        </authorList>
    </citation>
    <scope>IDENTIFICATION</scope>
</reference>
<dbReference type="Pfam" id="PF23243">
    <property type="entry name" value="HEAT_HEATR1"/>
    <property type="match status" value="1"/>
</dbReference>
<comment type="function">
    <text evidence="7">Involved in nucleolar processing of pre-18S ribosomal RNA.</text>
</comment>
<dbReference type="RefSeq" id="XP_065659549.1">
    <property type="nucleotide sequence ID" value="XM_065803477.1"/>
</dbReference>
<dbReference type="InterPro" id="IPR012954">
    <property type="entry name" value="BP28_C_dom"/>
</dbReference>
<comment type="similarity">
    <text evidence="2 7">Belongs to the HEATR1/UTP10 family.</text>
</comment>
<name>A0ABM4CCZ7_HYDVU</name>
<keyword evidence="9" id="KW-1185">Reference proteome</keyword>
<sequence length="2014" mass="230829">MSLSDQLKSLQIPGQAAIQQNLSIKHSILFDAQTSATLDNDTILEIGITGFTNLCSIDFVFKQFEDLFTRSALKIQRNMENKDFNRRLSKKLSMFLMFLSPYVLLKPAHRVLEWLVRRFQIHIHEKNALIGCLLPYHETQFFGRVVQLFGELENDQLWFFLQPFKQSGTGFSTNTLVQHCVKSEGMLRFVHDMTMQSAELLKYSPKSGFRIIFSFHARLFISVIDSKSTIKNKFLSFILTIVTSSLKIHHKDLVCSLYMIVGLISSKVNLARDVTKSLLQAIFQSLETEWYEEGLLCVLSVVVHQKLEKISSRITKLFVNLDLTKLMQVLNYLNKEHDIEVLINLLVSCICKSCFSSNGDEERFIKALHLMIDNEILIEKHVKIVARKFIFALLLSEDQVKDFQKTESLLRIFAKRFSAVFDETIALFFKESSGNQKSIDILKQLSIICLSSSHRKVAQGAELPIILGLNHPEPNIRIDAVHHLLKGFESIDYDDNEMEFMKDAILARLKDDSIDVVNSVLNYSKSISKILSAKDLQELSISLMSKTGSYFDEEIVIYTLEALDGNLSESKFVYTFLLHIFNMLVEIKSTKILDYFKTANINLGHPILIGIQKALASIDLKKPNKKISVLAYHSLLLNVAQEISKNPGGLNVILNFWEFCKELPSDHHLQLVVILLFNEVVLIKPPFLEDFVNEVIQMNFKNFFQMGLSEELLYAMEGFKNTEKEKNYLYKSFYAHLKQNEFENDLVLLAFLVFFKNLTTVTTKGHNTEVLFNILATQSGNKRASLKKFFQILLSHFLKEKFNTKNDLLSFLCCVSLNAMKDNIEEEKLKSAICALQILNVILTKKDYELVEKNYIAQISHALFLCKHQKIRETVLQLNKVLYEIFKQEKKNLWNSVFLKVIESEKEIFMDSLYIKRIYQTLFNSKKGDDFASLIKKSSSKSTINFITKKLISYPVILQLNILKVLESVNPEDCIDDYVDVLTMIFQSEKLTDCQAEIVKIILNNVKPKLINEKESIFDCFCKCLNSSNEVLQDMACGMLNERFYSELSPEIRQLLLNELLRITLSTSSVTTATKMRIVLKSINIIATDINELLEKIYHDLGKKQNMTEESTDVLTKSWSWRQLVELLESISCKNKIDQPEVLITPLFNIFNKCLVIKNASVEYVKQLLLTIFTYILNQGVLNISPDLFKIDLVIQCLQESKDFQTTRHCLVLLGKSAQHYPSQVLHNIMHIFTFMGGTMLKIDNQQTFRLIENTIDAIVPMLVQKSPEVTESRKRPSPTSIDVIILFILETFIDSAPHCPEHRRQHILSYLIKVLNEGRTLHTAMVLLIKKTIQNAQEVVVDDNFKEIQPASITLDFCKDFFMGYPSEVQLYSLCQIIAYLKEPNEEQVKKSKDGNKQVKILIYAVIKFVTEVLASATIQELYVVEESKYTPLVIKLLEELLSYVETLSIKNFENQKDKKYINNLTQKVYDAVGLLNKILPFDSFVAVVSGLISKESLLIRKKSLEMLCTKLSELETVPKNQEKPLLNLYSSIVVLVQHNSDNSPTNKQLMLYAMKLLAVHLCQKDKDVFLKSVPIVAQVYCLKETNNLVAVNAILCVAELSSHLKAAMLPYLPIFFKPILEKIKKDGEYQNSDLTLIGCTTAIQKIIASMPEFMSPFVPKILETISISGYLAEKLSCNQLMEKVNNLKENCGHLIPPRVLYPAVETWFHENLVSNKNLVSSIIDVLKHSFAVISKADANTNFQGAILKILKMLFDVHSFENDDVEIIIEKKSIAAYCELVLKLSENTLRPMYLEVYNWSCEEERRLCTFFHLNVELSKTLKSLFLIFFGHTFNKCTELLVTLNSKNIANTSDLKKKKDLIEAVLDVLSNVFKYDNQGFVNKERFESIMQPLVDQLDNSLFLDEAFTLFAGQHLLPCIVNFTCAVNDSSLWKPLNHQILLKTKSSQANVRLAALQIIENIYSRIGESYMILVPETIPFLAEVLEDDSFEVEAQCKKVIKQIELITGESLQKYF</sequence>
<dbReference type="InterPro" id="IPR016024">
    <property type="entry name" value="ARM-type_fold"/>
</dbReference>
<evidence type="ECO:0000256" key="2">
    <source>
        <dbReference type="ARBA" id="ARBA00010559"/>
    </source>
</evidence>
<comment type="subcellular location">
    <subcellularLocation>
        <location evidence="1 7">Nucleus</location>
        <location evidence="1 7">Nucleolus</location>
    </subcellularLocation>
</comment>
<evidence type="ECO:0000313" key="10">
    <source>
        <dbReference type="RefSeq" id="XP_065659549.1"/>
    </source>
</evidence>
<keyword evidence="5 7" id="KW-0539">Nucleus</keyword>
<accession>A0ABM4CCZ7</accession>
<dbReference type="Pfam" id="PF12397">
    <property type="entry name" value="U3snoRNP10"/>
    <property type="match status" value="1"/>
</dbReference>
<dbReference type="InterPro" id="IPR011989">
    <property type="entry name" value="ARM-like"/>
</dbReference>
<evidence type="ECO:0000256" key="4">
    <source>
        <dbReference type="ARBA" id="ARBA00022552"/>
    </source>
</evidence>
<evidence type="ECO:0000256" key="3">
    <source>
        <dbReference type="ARBA" id="ARBA00022517"/>
    </source>
</evidence>
<dbReference type="PANTHER" id="PTHR13457:SF1">
    <property type="entry name" value="HEAT REPEAT-CONTAINING PROTEIN 1"/>
    <property type="match status" value="1"/>
</dbReference>
<dbReference type="PANTHER" id="PTHR13457">
    <property type="entry name" value="BAP28"/>
    <property type="match status" value="1"/>
</dbReference>